<dbReference type="SUPFAM" id="SSF53098">
    <property type="entry name" value="Ribonuclease H-like"/>
    <property type="match status" value="1"/>
</dbReference>
<organism evidence="2 3">
    <name type="scientific">Nostocoides australiense Ben110</name>
    <dbReference type="NCBI Taxonomy" id="1193182"/>
    <lineage>
        <taxon>Bacteria</taxon>
        <taxon>Bacillati</taxon>
        <taxon>Actinomycetota</taxon>
        <taxon>Actinomycetes</taxon>
        <taxon>Micrococcales</taxon>
        <taxon>Intrasporangiaceae</taxon>
        <taxon>Nostocoides</taxon>
    </lineage>
</organism>
<comment type="caution">
    <text evidence="2">The sequence shown here is derived from an EMBL/GenBank/DDBJ whole genome shotgun (WGS) entry which is preliminary data.</text>
</comment>
<evidence type="ECO:0000313" key="2">
    <source>
        <dbReference type="EMBL" id="CCH74304.1"/>
    </source>
</evidence>
<feature type="domain" description="Integrase catalytic" evidence="1">
    <location>
        <begin position="134"/>
        <end position="298"/>
    </location>
</feature>
<sequence length="347" mass="39414">MDRQAWWAFEATVVAGLVAAGLSQRRALALLGISRGSWQLRQHPRPRTTDVVPHRRRRSPAWLTAAEVEAITVMLTAAFAAGKSVYQAFYEAWDAATPVASLSSWYRVARAHLEPARPVRRRARRRTSAMPQWDATGPMQVWCWDITKLKGPYIGCCYDLYMVLDVFSRKIVGWRVEDHESGDLAKEMFERAMVDHGDRAPRIVHSDGGSSMTSKALTDLFRTLDIAVSRNRPRVSNDNPYAESWFKTSKYTPTAPAFFTDIEHARAWTASFVAWYNTEHRHSSLAGHTPISVHDGTWIHIHQRRQAVLDQLIAQHPERFTTNRRVQTPYAHAVLNTPKTGDRLTTG</sequence>
<name>W6K431_9MICO</name>
<dbReference type="AlphaFoldDB" id="W6K431"/>
<dbReference type="PANTHER" id="PTHR46889">
    <property type="entry name" value="TRANSPOSASE INSF FOR INSERTION SEQUENCE IS3B-RELATED"/>
    <property type="match status" value="1"/>
</dbReference>
<dbReference type="InterPro" id="IPR048020">
    <property type="entry name" value="Transpos_IS3"/>
</dbReference>
<dbReference type="GO" id="GO:0015074">
    <property type="term" value="P:DNA integration"/>
    <property type="evidence" value="ECO:0007669"/>
    <property type="project" value="InterPro"/>
</dbReference>
<dbReference type="NCBIfam" id="NF033516">
    <property type="entry name" value="transpos_IS3"/>
    <property type="match status" value="1"/>
</dbReference>
<dbReference type="InterPro" id="IPR050900">
    <property type="entry name" value="Transposase_IS3/IS150/IS904"/>
</dbReference>
<dbReference type="EMBL" id="CAJA01000360">
    <property type="protein sequence ID" value="CCH74304.1"/>
    <property type="molecule type" value="Genomic_DNA"/>
</dbReference>
<dbReference type="Proteomes" id="UP000035763">
    <property type="component" value="Unassembled WGS sequence"/>
</dbReference>
<evidence type="ECO:0000259" key="1">
    <source>
        <dbReference type="PROSITE" id="PS50994"/>
    </source>
</evidence>
<gene>
    <name evidence="2" type="ORF">BN11_4220003</name>
</gene>
<dbReference type="GO" id="GO:0003676">
    <property type="term" value="F:nucleic acid binding"/>
    <property type="evidence" value="ECO:0007669"/>
    <property type="project" value="InterPro"/>
</dbReference>
<reference evidence="2 3" key="1">
    <citation type="journal article" date="2013" name="ISME J.">
        <title>A metabolic model for members of the genus Tetrasphaera involved in enhanced biological phosphorus removal.</title>
        <authorList>
            <person name="Kristiansen R."/>
            <person name="Nguyen H.T.T."/>
            <person name="Saunders A.M."/>
            <person name="Nielsen J.L."/>
            <person name="Wimmer R."/>
            <person name="Le V.Q."/>
            <person name="McIlroy S.J."/>
            <person name="Petrovski S."/>
            <person name="Seviour R.J."/>
            <person name="Calteau A."/>
            <person name="Nielsen K.L."/>
            <person name="Nielsen P.H."/>
        </authorList>
    </citation>
    <scope>NUCLEOTIDE SEQUENCE [LARGE SCALE GENOMIC DNA]</scope>
    <source>
        <strain evidence="2 3">Ben110</strain>
    </source>
</reference>
<dbReference type="Pfam" id="PF00665">
    <property type="entry name" value="rve"/>
    <property type="match status" value="1"/>
</dbReference>
<dbReference type="PANTHER" id="PTHR46889:SF4">
    <property type="entry name" value="TRANSPOSASE INSO FOR INSERTION SEQUENCE ELEMENT IS911B-RELATED"/>
    <property type="match status" value="1"/>
</dbReference>
<dbReference type="InterPro" id="IPR001584">
    <property type="entry name" value="Integrase_cat-core"/>
</dbReference>
<accession>W6K431</accession>
<dbReference type="STRING" id="1193182.BN11_4220003"/>
<dbReference type="InterPro" id="IPR012337">
    <property type="entry name" value="RNaseH-like_sf"/>
</dbReference>
<proteinExistence type="predicted"/>
<evidence type="ECO:0000313" key="3">
    <source>
        <dbReference type="Proteomes" id="UP000035763"/>
    </source>
</evidence>
<dbReference type="InterPro" id="IPR036397">
    <property type="entry name" value="RNaseH_sf"/>
</dbReference>
<keyword evidence="3" id="KW-1185">Reference proteome</keyword>
<protein>
    <submittedName>
        <fullName evidence="2">Integrase core domain protein</fullName>
    </submittedName>
</protein>
<dbReference type="PROSITE" id="PS50994">
    <property type="entry name" value="INTEGRASE"/>
    <property type="match status" value="1"/>
</dbReference>
<dbReference type="Gene3D" id="3.30.420.10">
    <property type="entry name" value="Ribonuclease H-like superfamily/Ribonuclease H"/>
    <property type="match status" value="1"/>
</dbReference>